<comment type="similarity">
    <text evidence="3">Belongs to the SmpB family.</text>
</comment>
<comment type="function">
    <text evidence="3">Required for rescue of stalled ribosomes mediated by trans-translation. Binds to transfer-messenger RNA (tmRNA), required for stable association of tmRNA with ribosomes. tmRNA and SmpB together mimic tRNA shape, replacing the anticodon stem-loop with SmpB. tmRNA is encoded by the ssrA gene; the 2 termini fold to resemble tRNA(Ala) and it encodes a 'tag peptide', a short internal open reading frame. During trans-translation Ala-aminoacylated tmRNA acts like a tRNA, entering the A-site of stalled ribosomes, displacing the stalled mRNA. The ribosome then switches to translate the ORF on the tmRNA; the nascent peptide is terminated with the 'tag peptide' encoded by the tmRNA and targeted for degradation. The ribosome is freed to recommence translation, which seems to be the essential function of trans-translation.</text>
</comment>
<dbReference type="SUPFAM" id="SSF74982">
    <property type="entry name" value="Small protein B (SmpB)"/>
    <property type="match status" value="1"/>
</dbReference>
<evidence type="ECO:0000256" key="2">
    <source>
        <dbReference type="ARBA" id="ARBA00022884"/>
    </source>
</evidence>
<gene>
    <name evidence="3" type="primary">smpB</name>
    <name evidence="4" type="ORF">HMPREF1871_01012</name>
</gene>
<keyword evidence="2 3" id="KW-0694">RNA-binding</keyword>
<reference evidence="4 5" key="1">
    <citation type="submission" date="2016-01" db="EMBL/GenBank/DDBJ databases">
        <authorList>
            <person name="Mitreva M."/>
            <person name="Pepin K.H."/>
            <person name="Mihindukulasuriya K.A."/>
            <person name="Fulton R."/>
            <person name="Fronick C."/>
            <person name="O'Laughlin M."/>
            <person name="Miner T."/>
            <person name="Herter B."/>
            <person name="Rosa B.A."/>
            <person name="Cordes M."/>
            <person name="Tomlinson C."/>
            <person name="Wollam A."/>
            <person name="Palsikar V.B."/>
            <person name="Mardis E.R."/>
            <person name="Wilson R.K."/>
        </authorList>
    </citation>
    <scope>NUCLEOTIDE SEQUENCE [LARGE SCALE GENOMIC DNA]</scope>
    <source>
        <strain evidence="4 5">KA00071</strain>
    </source>
</reference>
<dbReference type="PANTHER" id="PTHR30308">
    <property type="entry name" value="TMRNA-BINDING COMPONENT OF TRANS-TRANSLATION TAGGING COMPLEX"/>
    <property type="match status" value="1"/>
</dbReference>
<dbReference type="EMBL" id="LSDB01000052">
    <property type="protein sequence ID" value="KXB57101.1"/>
    <property type="molecule type" value="Genomic_DNA"/>
</dbReference>
<evidence type="ECO:0000313" key="4">
    <source>
        <dbReference type="EMBL" id="KXB57101.1"/>
    </source>
</evidence>
<evidence type="ECO:0000313" key="5">
    <source>
        <dbReference type="Proteomes" id="UP000070467"/>
    </source>
</evidence>
<organism evidence="4 5">
    <name type="scientific">Gemelliphila asaccharolytica</name>
    <dbReference type="NCBI Taxonomy" id="502393"/>
    <lineage>
        <taxon>Bacteria</taxon>
        <taxon>Bacillati</taxon>
        <taxon>Bacillota</taxon>
        <taxon>Bacilli</taxon>
        <taxon>Bacillales</taxon>
        <taxon>Gemellaceae</taxon>
        <taxon>Gemelliphila</taxon>
    </lineage>
</organism>
<comment type="subcellular location">
    <subcellularLocation>
        <location evidence="3">Cytoplasm</location>
    </subcellularLocation>
    <text evidence="3">The tmRNA-SmpB complex associates with stalled 70S ribosomes.</text>
</comment>
<keyword evidence="5" id="KW-1185">Reference proteome</keyword>
<dbReference type="Pfam" id="PF01668">
    <property type="entry name" value="SmpB"/>
    <property type="match status" value="1"/>
</dbReference>
<dbReference type="RefSeq" id="WP_066130633.1">
    <property type="nucleotide sequence ID" value="NZ_KQ959899.1"/>
</dbReference>
<dbReference type="InterPro" id="IPR020081">
    <property type="entry name" value="SsrA-bd_prot_CS"/>
</dbReference>
<dbReference type="PROSITE" id="PS01317">
    <property type="entry name" value="SSRP"/>
    <property type="match status" value="1"/>
</dbReference>
<evidence type="ECO:0000256" key="1">
    <source>
        <dbReference type="ARBA" id="ARBA00022490"/>
    </source>
</evidence>
<comment type="caution">
    <text evidence="4">The sequence shown here is derived from an EMBL/GenBank/DDBJ whole genome shotgun (WGS) entry which is preliminary data.</text>
</comment>
<dbReference type="InterPro" id="IPR023620">
    <property type="entry name" value="SmpB"/>
</dbReference>
<sequence>MDDLKIISNNKKAKHDYFIEDTIEAGIVLTGTEIKSIRQGKINLKDSYCQVRKGEVFAYNIHISHFTEGNRYNHDPLRVRKLLLKKKQIKIIAEKLSERGISIIPLKVYIKRGYAKILISIAKGKKNYDKRNTLKKKEANREIKRILKEKQKY</sequence>
<protein>
    <recommendedName>
        <fullName evidence="3">SsrA-binding protein</fullName>
    </recommendedName>
    <alternativeName>
        <fullName evidence="3">Small protein B</fullName>
    </alternativeName>
</protein>
<accession>A0ABR5TL61</accession>
<dbReference type="NCBIfam" id="TIGR00086">
    <property type="entry name" value="smpB"/>
    <property type="match status" value="1"/>
</dbReference>
<proteinExistence type="inferred from homology"/>
<dbReference type="HAMAP" id="MF_00023">
    <property type="entry name" value="SmpB"/>
    <property type="match status" value="1"/>
</dbReference>
<dbReference type="Proteomes" id="UP000070467">
    <property type="component" value="Unassembled WGS sequence"/>
</dbReference>
<keyword evidence="1 3" id="KW-0963">Cytoplasm</keyword>
<dbReference type="Gene3D" id="2.40.280.10">
    <property type="match status" value="1"/>
</dbReference>
<dbReference type="PANTHER" id="PTHR30308:SF2">
    <property type="entry name" value="SSRA-BINDING PROTEIN"/>
    <property type="match status" value="1"/>
</dbReference>
<dbReference type="CDD" id="cd09294">
    <property type="entry name" value="SmpB"/>
    <property type="match status" value="1"/>
</dbReference>
<name>A0ABR5TL61_9BACL</name>
<dbReference type="NCBIfam" id="NF003843">
    <property type="entry name" value="PRK05422.1"/>
    <property type="match status" value="1"/>
</dbReference>
<dbReference type="InterPro" id="IPR000037">
    <property type="entry name" value="SsrA-bd_prot"/>
</dbReference>
<evidence type="ECO:0000256" key="3">
    <source>
        <dbReference type="HAMAP-Rule" id="MF_00023"/>
    </source>
</evidence>